<dbReference type="STRING" id="553311.SAMN05216231_0671"/>
<keyword evidence="3" id="KW-0808">Transferase</keyword>
<proteinExistence type="inferred from homology"/>
<dbReference type="PANTHER" id="PTHR43685">
    <property type="entry name" value="GLYCOSYLTRANSFERASE"/>
    <property type="match status" value="1"/>
</dbReference>
<organism evidence="3 4">
    <name type="scientific">Virgibacillus salinus</name>
    <dbReference type="NCBI Taxonomy" id="553311"/>
    <lineage>
        <taxon>Bacteria</taxon>
        <taxon>Bacillati</taxon>
        <taxon>Bacillota</taxon>
        <taxon>Bacilli</taxon>
        <taxon>Bacillales</taxon>
        <taxon>Bacillaceae</taxon>
        <taxon>Virgibacillus</taxon>
    </lineage>
</organism>
<dbReference type="GO" id="GO:0016740">
    <property type="term" value="F:transferase activity"/>
    <property type="evidence" value="ECO:0007669"/>
    <property type="project" value="UniProtKB-KW"/>
</dbReference>
<dbReference type="SUPFAM" id="SSF53448">
    <property type="entry name" value="Nucleotide-diphospho-sugar transferases"/>
    <property type="match status" value="1"/>
</dbReference>
<dbReference type="InterPro" id="IPR029044">
    <property type="entry name" value="Nucleotide-diphossugar_trans"/>
</dbReference>
<dbReference type="EMBL" id="FNKD01000001">
    <property type="protein sequence ID" value="SDQ14941.1"/>
    <property type="molecule type" value="Genomic_DNA"/>
</dbReference>
<gene>
    <name evidence="3" type="ORF">SAMN05216231_0671</name>
</gene>
<comment type="similarity">
    <text evidence="1">Belongs to the glycosyltransferase 2 family.</text>
</comment>
<dbReference type="InterPro" id="IPR001173">
    <property type="entry name" value="Glyco_trans_2-like"/>
</dbReference>
<dbReference type="Gene3D" id="3.90.550.10">
    <property type="entry name" value="Spore Coat Polysaccharide Biosynthesis Protein SpsA, Chain A"/>
    <property type="match status" value="1"/>
</dbReference>
<feature type="domain" description="Glycosyltransferase 2-like" evidence="2">
    <location>
        <begin position="4"/>
        <end position="134"/>
    </location>
</feature>
<evidence type="ECO:0000313" key="4">
    <source>
        <dbReference type="Proteomes" id="UP000199444"/>
    </source>
</evidence>
<sequence>MKTSIIMATYNGERFIIQQLKSILRQTRQVDEVLIRDDKSTDNTVELIENFIAQNKLDNWKIQINDFNKGWRGNFIDLMNEANGELIFFSDQDDIWHIDKVETMSNIMETNYNIHMLFGESISIDEEERLVSKQTNSFNKKISKIVSKVNFSEKFIHKNALGCTMCISKELAQKVYTLNFYDLGHDAQCFRLSLILNSAYKLSTPVILRRIHNDNVTNPGQSNSFSISLDKENRINKIYRNIEWIETVLENYQNDIFIYNERITTIYSTITFLRDRLKLCEKRKISSLIHLLKNHKYYMNIKMLFGDIYIAYFYKSN</sequence>
<evidence type="ECO:0000259" key="2">
    <source>
        <dbReference type="Pfam" id="PF00535"/>
    </source>
</evidence>
<dbReference type="Pfam" id="PF00535">
    <property type="entry name" value="Glycos_transf_2"/>
    <property type="match status" value="1"/>
</dbReference>
<dbReference type="InterPro" id="IPR050834">
    <property type="entry name" value="Glycosyltransf_2"/>
</dbReference>
<evidence type="ECO:0000313" key="3">
    <source>
        <dbReference type="EMBL" id="SDQ14941.1"/>
    </source>
</evidence>
<dbReference type="AlphaFoldDB" id="A0A1H0YJ51"/>
<evidence type="ECO:0000256" key="1">
    <source>
        <dbReference type="ARBA" id="ARBA00006739"/>
    </source>
</evidence>
<keyword evidence="4" id="KW-1185">Reference proteome</keyword>
<accession>A0A1H0YJ51</accession>
<reference evidence="3 4" key="1">
    <citation type="submission" date="2016-10" db="EMBL/GenBank/DDBJ databases">
        <authorList>
            <person name="de Groot N.N."/>
        </authorList>
    </citation>
    <scope>NUCLEOTIDE SEQUENCE [LARGE SCALE GENOMIC DNA]</scope>
    <source>
        <strain evidence="3 4">CGMCC 1.10449</strain>
    </source>
</reference>
<dbReference type="PANTHER" id="PTHR43685:SF11">
    <property type="entry name" value="GLYCOSYLTRANSFERASE TAGX-RELATED"/>
    <property type="match status" value="1"/>
</dbReference>
<name>A0A1H0YJ51_9BACI</name>
<protein>
    <submittedName>
        <fullName evidence="3">Glycosyltransferase, GT2 family</fullName>
    </submittedName>
</protein>
<dbReference type="RefSeq" id="WP_092491531.1">
    <property type="nucleotide sequence ID" value="NZ_FNKD01000001.1"/>
</dbReference>
<dbReference type="Proteomes" id="UP000199444">
    <property type="component" value="Unassembled WGS sequence"/>
</dbReference>